<accession>A0A0K0Y0X6</accession>
<gene>
    <name evidence="8" type="primary">opuD</name>
    <name evidence="8" type="ORF">OSB_00110</name>
</gene>
<dbReference type="KEGG" id="otm:OSB_00110"/>
<evidence type="ECO:0000256" key="4">
    <source>
        <dbReference type="ARBA" id="ARBA00022475"/>
    </source>
</evidence>
<evidence type="ECO:0000256" key="6">
    <source>
        <dbReference type="ARBA" id="ARBA00022989"/>
    </source>
</evidence>
<dbReference type="PATRIC" id="fig|1458307.3.peg.11"/>
<evidence type="ECO:0000256" key="1">
    <source>
        <dbReference type="ARBA" id="ARBA00004651"/>
    </source>
</evidence>
<keyword evidence="4" id="KW-1003">Cell membrane</keyword>
<dbReference type="AlphaFoldDB" id="A0A0K0Y0X6"/>
<evidence type="ECO:0000313" key="9">
    <source>
        <dbReference type="Proteomes" id="UP000067444"/>
    </source>
</evidence>
<keyword evidence="9" id="KW-1185">Reference proteome</keyword>
<evidence type="ECO:0000313" key="8">
    <source>
        <dbReference type="EMBL" id="AKS44580.1"/>
    </source>
</evidence>
<keyword evidence="6" id="KW-1133">Transmembrane helix</keyword>
<protein>
    <submittedName>
        <fullName evidence="8">Glycine betaine transporter OpuD</fullName>
    </submittedName>
</protein>
<dbReference type="Pfam" id="PF02028">
    <property type="entry name" value="BCCT"/>
    <property type="match status" value="1"/>
</dbReference>
<name>A0A0K0Y0X6_9RHOB</name>
<organism evidence="8 9">
    <name type="scientific">Octadecabacter temperatus</name>
    <dbReference type="NCBI Taxonomy" id="1458307"/>
    <lineage>
        <taxon>Bacteria</taxon>
        <taxon>Pseudomonadati</taxon>
        <taxon>Pseudomonadota</taxon>
        <taxon>Alphaproteobacteria</taxon>
        <taxon>Rhodobacterales</taxon>
        <taxon>Roseobacteraceae</taxon>
        <taxon>Octadecabacter</taxon>
    </lineage>
</organism>
<dbReference type="PANTHER" id="PTHR30047">
    <property type="entry name" value="HIGH-AFFINITY CHOLINE TRANSPORT PROTEIN-RELATED"/>
    <property type="match status" value="1"/>
</dbReference>
<keyword evidence="7" id="KW-0472">Membrane</keyword>
<evidence type="ECO:0000256" key="2">
    <source>
        <dbReference type="ARBA" id="ARBA00005658"/>
    </source>
</evidence>
<dbReference type="PANTHER" id="PTHR30047:SF7">
    <property type="entry name" value="HIGH-AFFINITY CHOLINE TRANSPORT PROTEIN"/>
    <property type="match status" value="1"/>
</dbReference>
<comment type="similarity">
    <text evidence="2">Belongs to the BCCT transporter (TC 2.A.15) family.</text>
</comment>
<evidence type="ECO:0000256" key="3">
    <source>
        <dbReference type="ARBA" id="ARBA00022448"/>
    </source>
</evidence>
<dbReference type="Proteomes" id="UP000067444">
    <property type="component" value="Chromosome"/>
</dbReference>
<evidence type="ECO:0000256" key="5">
    <source>
        <dbReference type="ARBA" id="ARBA00022692"/>
    </source>
</evidence>
<dbReference type="STRING" id="1458307.OSB_00110"/>
<dbReference type="EMBL" id="CP012160">
    <property type="protein sequence ID" value="AKS44580.1"/>
    <property type="molecule type" value="Genomic_DNA"/>
</dbReference>
<reference evidence="8 9" key="1">
    <citation type="journal article" date="2015" name="Genome Announc.">
        <title>Closed Genome Sequence of Octadecabacter temperatus SB1, the First Mesophilic Species of the Genus Octadecabacter.</title>
        <authorList>
            <person name="Voget S."/>
            <person name="Billerbeck S."/>
            <person name="Simon M."/>
            <person name="Daniel R."/>
        </authorList>
    </citation>
    <scope>NUCLEOTIDE SEQUENCE [LARGE SCALE GENOMIC DNA]</scope>
    <source>
        <strain evidence="8 9">SB1</strain>
    </source>
</reference>
<dbReference type="RefSeq" id="WP_049833061.1">
    <property type="nucleotide sequence ID" value="NZ_CP012160.1"/>
</dbReference>
<dbReference type="OrthoDB" id="9775735at2"/>
<sequence>MSNDNKIRPPLTELDINTTAGGFYNGFATSVAVPAKIIISALVVWAIFWPVQSGAVLNGFNGFILGNFAAWYIWVVAFFVIVCFLLALWPAAGRLNLGLDGEGPEFSNFSWFSMMFGAGIGVGMLTWAVAEPVTHFQSNPETIMGLTTGGTEDNIRMAYKWSFLHWGLGAWACYAICGLSLAFFSYRRGLPLTIRSGLTPLFGSSLAGILGHIIDIVAVVATILGVAQTLGFGVDQFVAGLTRIGIGGLTDAEGAASTFGIIVALLIIMGASTLSALSGVGKGIKWLSNINMVLSIILLGFFIIFGATFFGFNAMFIGIWDYLIALPELSFNVFRSDGVEGSESFLLAQWQGWWPVFYWAWWIAFAPFVGLFLARISRGRTIREFVLGAMIVPALMCFVWFAWAGGTAIDLELNGGANGVIFDASNGDKIFAMTNFMLADISAILSWAMTVMIVVLLMTFLVTSADSAVLIVNTINAAGDEGPKARPHILFWGAALAFVVAGLLISGGTTAIQTAMVIGALPFSIVMALMAIALLKAVYNDSRREQAGVPMTHDKIEGATGNGLPSGLDGTPAE</sequence>
<proteinExistence type="inferred from homology"/>
<evidence type="ECO:0000256" key="7">
    <source>
        <dbReference type="ARBA" id="ARBA00023136"/>
    </source>
</evidence>
<dbReference type="InterPro" id="IPR000060">
    <property type="entry name" value="BCCT_transptr"/>
</dbReference>
<comment type="subcellular location">
    <subcellularLocation>
        <location evidence="1">Cell membrane</location>
        <topology evidence="1">Multi-pass membrane protein</topology>
    </subcellularLocation>
</comment>
<keyword evidence="3" id="KW-0813">Transport</keyword>
<keyword evidence="5" id="KW-0812">Transmembrane</keyword>
<dbReference type="GO" id="GO:0022857">
    <property type="term" value="F:transmembrane transporter activity"/>
    <property type="evidence" value="ECO:0007669"/>
    <property type="project" value="InterPro"/>
</dbReference>
<dbReference type="GO" id="GO:0005886">
    <property type="term" value="C:plasma membrane"/>
    <property type="evidence" value="ECO:0007669"/>
    <property type="project" value="UniProtKB-SubCell"/>
</dbReference>